<name>A0A8K0I434_COCNU</name>
<sequence length="331" mass="37768">MKLSIFLFFHFLSYFHVSFSVPQQYTSIFNFGNSLSDTGNLLILNATGAPSGTPPLWHDLLWSPYGSFLGWTVDDRLPEAFGLPFLPPSLARGQDFRQGANFAVAGATALDIEFFQRRGLGDVARVNESLGVQLRWFEELKPFLCDSTRSCLCSVTSCKDYFSKSLFMVGEIGGNDYNVPLSVRRSLKEVRSYVLKVIQTISMAIEVGFLKYRTDITAIRWVFIISHFGAEIDRRWGSGSGGARESIQWLLWVFLTLYESPDKENYDPRTGCLKKLDDLMRYHNRLLRRLLEQLQIKYPPLRFTYADYYGAAIRLARHPKRYGASIAGNKN</sequence>
<protein>
    <submittedName>
        <fullName evidence="4">GDSL esterase/lipase</fullName>
    </submittedName>
</protein>
<reference evidence="4" key="1">
    <citation type="journal article" date="2017" name="Gigascience">
        <title>The genome draft of coconut (Cocos nucifera).</title>
        <authorList>
            <person name="Xiao Y."/>
            <person name="Xu P."/>
            <person name="Fan H."/>
            <person name="Baudouin L."/>
            <person name="Xia W."/>
            <person name="Bocs S."/>
            <person name="Xu J."/>
            <person name="Li Q."/>
            <person name="Guo A."/>
            <person name="Zhou L."/>
            <person name="Li J."/>
            <person name="Wu Y."/>
            <person name="Ma Z."/>
            <person name="Armero A."/>
            <person name="Issali A.E."/>
            <person name="Liu N."/>
            <person name="Peng M."/>
            <person name="Yang Y."/>
        </authorList>
    </citation>
    <scope>NUCLEOTIDE SEQUENCE</scope>
    <source>
        <tissue evidence="4">Spear leaf of Hainan Tall coconut</tissue>
    </source>
</reference>
<organism evidence="4 5">
    <name type="scientific">Cocos nucifera</name>
    <name type="common">Coconut palm</name>
    <dbReference type="NCBI Taxonomy" id="13894"/>
    <lineage>
        <taxon>Eukaryota</taxon>
        <taxon>Viridiplantae</taxon>
        <taxon>Streptophyta</taxon>
        <taxon>Embryophyta</taxon>
        <taxon>Tracheophyta</taxon>
        <taxon>Spermatophyta</taxon>
        <taxon>Magnoliopsida</taxon>
        <taxon>Liliopsida</taxon>
        <taxon>Arecaceae</taxon>
        <taxon>Arecoideae</taxon>
        <taxon>Cocoseae</taxon>
        <taxon>Attaleinae</taxon>
        <taxon>Cocos</taxon>
    </lineage>
</organism>
<dbReference type="Proteomes" id="UP000797356">
    <property type="component" value="Chromosome 3"/>
</dbReference>
<feature type="chain" id="PRO_5035470673" evidence="3">
    <location>
        <begin position="21"/>
        <end position="331"/>
    </location>
</feature>
<dbReference type="PANTHER" id="PTHR22835:SF659">
    <property type="entry name" value="GDSL LIPASE_ACYLHYDROLASE, PUTATIVE (AFU_ORTHOLOGUE AFUA_2G00510)-RELATED"/>
    <property type="match status" value="1"/>
</dbReference>
<proteinExistence type="inferred from homology"/>
<dbReference type="AlphaFoldDB" id="A0A8K0I434"/>
<evidence type="ECO:0000313" key="4">
    <source>
        <dbReference type="EMBL" id="KAG1335209.1"/>
    </source>
</evidence>
<evidence type="ECO:0000256" key="3">
    <source>
        <dbReference type="SAM" id="SignalP"/>
    </source>
</evidence>
<dbReference type="Pfam" id="PF00657">
    <property type="entry name" value="Lipase_GDSL"/>
    <property type="match status" value="1"/>
</dbReference>
<comment type="caution">
    <text evidence="4">The sequence shown here is derived from an EMBL/GenBank/DDBJ whole genome shotgun (WGS) entry which is preliminary data.</text>
</comment>
<gene>
    <name evidence="4" type="ORF">COCNU_03G013280</name>
</gene>
<comment type="similarity">
    <text evidence="1">Belongs to the 'GDSL' lipolytic enzyme family.</text>
</comment>
<keyword evidence="2" id="KW-0325">Glycoprotein</keyword>
<dbReference type="OrthoDB" id="1600564at2759"/>
<dbReference type="PANTHER" id="PTHR22835">
    <property type="entry name" value="ZINC FINGER FYVE DOMAIN CONTAINING PROTEIN"/>
    <property type="match status" value="1"/>
</dbReference>
<dbReference type="Gene3D" id="3.40.50.1110">
    <property type="entry name" value="SGNH hydrolase"/>
    <property type="match status" value="2"/>
</dbReference>
<evidence type="ECO:0000256" key="1">
    <source>
        <dbReference type="ARBA" id="ARBA00008668"/>
    </source>
</evidence>
<dbReference type="GO" id="GO:0016788">
    <property type="term" value="F:hydrolase activity, acting on ester bonds"/>
    <property type="evidence" value="ECO:0007669"/>
    <property type="project" value="InterPro"/>
</dbReference>
<dbReference type="EMBL" id="CM017874">
    <property type="protein sequence ID" value="KAG1335209.1"/>
    <property type="molecule type" value="Genomic_DNA"/>
</dbReference>
<dbReference type="InterPro" id="IPR036514">
    <property type="entry name" value="SGNH_hydro_sf"/>
</dbReference>
<feature type="signal peptide" evidence="3">
    <location>
        <begin position="1"/>
        <end position="20"/>
    </location>
</feature>
<dbReference type="InterPro" id="IPR001087">
    <property type="entry name" value="GDSL"/>
</dbReference>
<keyword evidence="3" id="KW-0732">Signal</keyword>
<evidence type="ECO:0000256" key="2">
    <source>
        <dbReference type="ARBA" id="ARBA00023180"/>
    </source>
</evidence>
<keyword evidence="5" id="KW-1185">Reference proteome</keyword>
<reference evidence="4" key="2">
    <citation type="submission" date="2019-07" db="EMBL/GenBank/DDBJ databases">
        <authorList>
            <person name="Yang Y."/>
            <person name="Bocs S."/>
            <person name="Baudouin L."/>
        </authorList>
    </citation>
    <scope>NUCLEOTIDE SEQUENCE</scope>
    <source>
        <tissue evidence="4">Spear leaf of Hainan Tall coconut</tissue>
    </source>
</reference>
<accession>A0A8K0I434</accession>
<evidence type="ECO:0000313" key="5">
    <source>
        <dbReference type="Proteomes" id="UP000797356"/>
    </source>
</evidence>